<evidence type="ECO:0000259" key="10">
    <source>
        <dbReference type="Pfam" id="PF07730"/>
    </source>
</evidence>
<keyword evidence="8" id="KW-0902">Two-component regulatory system</keyword>
<dbReference type="Pfam" id="PF07730">
    <property type="entry name" value="HisKA_3"/>
    <property type="match status" value="1"/>
</dbReference>
<keyword evidence="4" id="KW-0808">Transferase</keyword>
<keyword evidence="9" id="KW-1133">Transmembrane helix</keyword>
<evidence type="ECO:0000256" key="6">
    <source>
        <dbReference type="ARBA" id="ARBA00022777"/>
    </source>
</evidence>
<accession>A0ABV8U110</accession>
<keyword evidence="3" id="KW-0597">Phosphoprotein</keyword>
<protein>
    <recommendedName>
        <fullName evidence="2">histidine kinase</fullName>
        <ecNumber evidence="2">2.7.13.3</ecNumber>
    </recommendedName>
</protein>
<evidence type="ECO:0000256" key="3">
    <source>
        <dbReference type="ARBA" id="ARBA00022553"/>
    </source>
</evidence>
<evidence type="ECO:0000256" key="5">
    <source>
        <dbReference type="ARBA" id="ARBA00022741"/>
    </source>
</evidence>
<dbReference type="InterPro" id="IPR036890">
    <property type="entry name" value="HATPase_C_sf"/>
</dbReference>
<dbReference type="GO" id="GO:0016301">
    <property type="term" value="F:kinase activity"/>
    <property type="evidence" value="ECO:0007669"/>
    <property type="project" value="UniProtKB-KW"/>
</dbReference>
<comment type="caution">
    <text evidence="11">The sequence shown here is derived from an EMBL/GenBank/DDBJ whole genome shotgun (WGS) entry which is preliminary data.</text>
</comment>
<evidence type="ECO:0000256" key="8">
    <source>
        <dbReference type="ARBA" id="ARBA00023012"/>
    </source>
</evidence>
<dbReference type="InterPro" id="IPR011712">
    <property type="entry name" value="Sig_transdc_His_kin_sub3_dim/P"/>
</dbReference>
<keyword evidence="5" id="KW-0547">Nucleotide-binding</keyword>
<evidence type="ECO:0000313" key="11">
    <source>
        <dbReference type="EMBL" id="MFC4336383.1"/>
    </source>
</evidence>
<dbReference type="Gene3D" id="3.30.565.10">
    <property type="entry name" value="Histidine kinase-like ATPase, C-terminal domain"/>
    <property type="match status" value="1"/>
</dbReference>
<dbReference type="RefSeq" id="WP_380622263.1">
    <property type="nucleotide sequence ID" value="NZ_JBHSDK010000019.1"/>
</dbReference>
<evidence type="ECO:0000313" key="12">
    <source>
        <dbReference type="Proteomes" id="UP001595823"/>
    </source>
</evidence>
<evidence type="ECO:0000256" key="4">
    <source>
        <dbReference type="ARBA" id="ARBA00022679"/>
    </source>
</evidence>
<keyword evidence="7" id="KW-0067">ATP-binding</keyword>
<evidence type="ECO:0000256" key="7">
    <source>
        <dbReference type="ARBA" id="ARBA00022840"/>
    </source>
</evidence>
<dbReference type="EC" id="2.7.13.3" evidence="2"/>
<evidence type="ECO:0000256" key="2">
    <source>
        <dbReference type="ARBA" id="ARBA00012438"/>
    </source>
</evidence>
<name>A0ABV8U110_9ACTN</name>
<feature type="transmembrane region" description="Helical" evidence="9">
    <location>
        <begin position="56"/>
        <end position="84"/>
    </location>
</feature>
<feature type="transmembrane region" description="Helical" evidence="9">
    <location>
        <begin position="31"/>
        <end position="50"/>
    </location>
</feature>
<proteinExistence type="predicted"/>
<dbReference type="Proteomes" id="UP001595823">
    <property type="component" value="Unassembled WGS sequence"/>
</dbReference>
<reference evidence="12" key="1">
    <citation type="journal article" date="2019" name="Int. J. Syst. Evol. Microbiol.">
        <title>The Global Catalogue of Microorganisms (GCM) 10K type strain sequencing project: providing services to taxonomists for standard genome sequencing and annotation.</title>
        <authorList>
            <consortium name="The Broad Institute Genomics Platform"/>
            <consortium name="The Broad Institute Genome Sequencing Center for Infectious Disease"/>
            <person name="Wu L."/>
            <person name="Ma J."/>
        </authorList>
    </citation>
    <scope>NUCLEOTIDE SEQUENCE [LARGE SCALE GENOMIC DNA]</scope>
    <source>
        <strain evidence="12">IBRC-M 10908</strain>
    </source>
</reference>
<dbReference type="SUPFAM" id="SSF55874">
    <property type="entry name" value="ATPase domain of HSP90 chaperone/DNA topoisomerase II/histidine kinase"/>
    <property type="match status" value="1"/>
</dbReference>
<feature type="domain" description="Signal transduction histidine kinase subgroup 3 dimerisation and phosphoacceptor" evidence="10">
    <location>
        <begin position="162"/>
        <end position="227"/>
    </location>
</feature>
<dbReference type="Gene3D" id="1.20.5.1930">
    <property type="match status" value="1"/>
</dbReference>
<gene>
    <name evidence="11" type="ORF">ACFPET_14365</name>
</gene>
<keyword evidence="9" id="KW-0812">Transmembrane</keyword>
<organism evidence="11 12">
    <name type="scientific">Salininema proteolyticum</name>
    <dbReference type="NCBI Taxonomy" id="1607685"/>
    <lineage>
        <taxon>Bacteria</taxon>
        <taxon>Bacillati</taxon>
        <taxon>Actinomycetota</taxon>
        <taxon>Actinomycetes</taxon>
        <taxon>Glycomycetales</taxon>
        <taxon>Glycomycetaceae</taxon>
        <taxon>Salininema</taxon>
    </lineage>
</organism>
<sequence length="363" mass="36850">MREPGIGTRVAVVAAVSAGYLAAYARPLDGLPPVAWAFAAAAVVATAGAAKAPVPAVAVLAALLASADAAGVPASAVVLMKILLGLAMCEAAARRGLRTSLWTTGLAVAAYAAHTVGSWDSDSWGALFRSATVIAAPVLLGLLAHEKGARAEAEVRAARSGERTAIARELHDLVAHHLASMVLRTGVARHVAADADEEIREVLDDVHTGGTEALRDLRALVAVLRAGEGVGAAGFPDEPVSQAVGDAAERALRLGATVESTVDPGVDALPATVSLAVVRLAQEGLANAVRHGGGRARLSVAVKEGDVVFRLSNTMGSKGNQGDGFGLVGLRERVAVFGGEFSAGPVEGEWVLRARIPAPEVPS</sequence>
<dbReference type="PANTHER" id="PTHR24421">
    <property type="entry name" value="NITRATE/NITRITE SENSOR PROTEIN NARX-RELATED"/>
    <property type="match status" value="1"/>
</dbReference>
<comment type="catalytic activity">
    <reaction evidence="1">
        <text>ATP + protein L-histidine = ADP + protein N-phospho-L-histidine.</text>
        <dbReference type="EC" id="2.7.13.3"/>
    </reaction>
</comment>
<evidence type="ECO:0000256" key="9">
    <source>
        <dbReference type="SAM" id="Phobius"/>
    </source>
</evidence>
<dbReference type="CDD" id="cd16917">
    <property type="entry name" value="HATPase_UhpB-NarQ-NarX-like"/>
    <property type="match status" value="1"/>
</dbReference>
<keyword evidence="6 11" id="KW-0418">Kinase</keyword>
<evidence type="ECO:0000256" key="1">
    <source>
        <dbReference type="ARBA" id="ARBA00000085"/>
    </source>
</evidence>
<keyword evidence="9" id="KW-0472">Membrane</keyword>
<dbReference type="EMBL" id="JBHSDK010000019">
    <property type="protein sequence ID" value="MFC4336383.1"/>
    <property type="molecule type" value="Genomic_DNA"/>
</dbReference>
<keyword evidence="12" id="KW-1185">Reference proteome</keyword>
<feature type="transmembrane region" description="Helical" evidence="9">
    <location>
        <begin position="6"/>
        <end position="24"/>
    </location>
</feature>
<dbReference type="PANTHER" id="PTHR24421:SF10">
    <property type="entry name" value="NITRATE_NITRITE SENSOR PROTEIN NARQ"/>
    <property type="match status" value="1"/>
</dbReference>
<dbReference type="InterPro" id="IPR050482">
    <property type="entry name" value="Sensor_HK_TwoCompSys"/>
</dbReference>